<proteinExistence type="predicted"/>
<accession>A0A2Z5Y324</accession>
<protein>
    <submittedName>
        <fullName evidence="1">Uncharacterized protein</fullName>
    </submittedName>
</protein>
<organism evidence="1 2">
    <name type="scientific">Melissococcus plutonius</name>
    <dbReference type="NCBI Taxonomy" id="33970"/>
    <lineage>
        <taxon>Bacteria</taxon>
        <taxon>Bacillati</taxon>
        <taxon>Bacillota</taxon>
        <taxon>Bacilli</taxon>
        <taxon>Lactobacillales</taxon>
        <taxon>Enterococcaceae</taxon>
        <taxon>Melissococcus</taxon>
    </lineage>
</organism>
<dbReference type="OMA" id="KYHANAQ"/>
<dbReference type="Proteomes" id="UP000269226">
    <property type="component" value="Chromosome"/>
</dbReference>
<dbReference type="GeneID" id="57043596"/>
<reference evidence="1 2" key="1">
    <citation type="submission" date="2018-01" db="EMBL/GenBank/DDBJ databases">
        <title>Whole genome sequence of Melissococcus plutonius DAT561.</title>
        <authorList>
            <person name="Okumura K."/>
            <person name="Takamatsu D."/>
            <person name="Okura M."/>
        </authorList>
    </citation>
    <scope>NUCLEOTIDE SEQUENCE [LARGE SCALE GENOMIC DNA]</scope>
    <source>
        <strain evidence="1 2">DAT561</strain>
    </source>
</reference>
<sequence length="99" mass="11849">MKKEPQNLKAVPYQEILNIKNYSEQLQSWQEPLELLNNFFTFSDDTLNKKKVIQQYYACSHLFHSFYDEFNRLLPLETVSIDKLIQTEKVHTNSITKHN</sequence>
<evidence type="ECO:0000313" key="1">
    <source>
        <dbReference type="EMBL" id="BBC61160.1"/>
    </source>
</evidence>
<dbReference type="EMBL" id="AP018492">
    <property type="protein sequence ID" value="BBC61160.1"/>
    <property type="molecule type" value="Genomic_DNA"/>
</dbReference>
<dbReference type="AlphaFoldDB" id="A0A2Z5Y324"/>
<name>A0A2Z5Y324_9ENTE</name>
<dbReference type="RefSeq" id="WP_013773787.1">
    <property type="nucleotide sequence ID" value="NZ_AP018492.1"/>
</dbReference>
<evidence type="ECO:0000313" key="2">
    <source>
        <dbReference type="Proteomes" id="UP000269226"/>
    </source>
</evidence>
<gene>
    <name evidence="1" type="ORF">DAT561_1050</name>
</gene>